<accession>A0A1L9T2I0</accession>
<dbReference type="PANTHER" id="PTHR39608:SF2">
    <property type="entry name" value="MARVEL DOMAIN-CONTAINING PROTEIN"/>
    <property type="match status" value="1"/>
</dbReference>
<dbReference type="InterPro" id="IPR008253">
    <property type="entry name" value="Marvel"/>
</dbReference>
<sequence>MASPRISATDSQLVRGLLLTCRCVQWPSAVIVLGITSYFTHIGPRGLLSTYLQIISVISVAAFIPAFISPFVSTRFMKEAVLLIDLIFSHLWITGFIFTAIDYNERACFPANPAGVGCPTKFAEEAFVFLTFIFTFFALFFEAIALWLVHREKYAQPARHEKHAHLASQSSHNGTSTTHDNPEEATATPAQAV</sequence>
<feature type="region of interest" description="Disordered" evidence="5">
    <location>
        <begin position="165"/>
        <end position="193"/>
    </location>
</feature>
<proteinExistence type="predicted"/>
<evidence type="ECO:0000256" key="3">
    <source>
        <dbReference type="ARBA" id="ARBA00022989"/>
    </source>
</evidence>
<dbReference type="Pfam" id="PF01284">
    <property type="entry name" value="MARVEL"/>
    <property type="match status" value="1"/>
</dbReference>
<dbReference type="VEuPathDB" id="FungiDB:ASPSYDRAFT_1162723"/>
<reference evidence="9" key="1">
    <citation type="journal article" date="2017" name="Genome Biol.">
        <title>Comparative genomics reveals high biological diversity and specific adaptations in the industrially and medically important fungal genus Aspergillus.</title>
        <authorList>
            <person name="de Vries R.P."/>
            <person name="Riley R."/>
            <person name="Wiebenga A."/>
            <person name="Aguilar-Osorio G."/>
            <person name="Amillis S."/>
            <person name="Uchima C.A."/>
            <person name="Anderluh G."/>
            <person name="Asadollahi M."/>
            <person name="Askin M."/>
            <person name="Barry K."/>
            <person name="Battaglia E."/>
            <person name="Bayram O."/>
            <person name="Benocci T."/>
            <person name="Braus-Stromeyer S.A."/>
            <person name="Caldana C."/>
            <person name="Canovas D."/>
            <person name="Cerqueira G.C."/>
            <person name="Chen F."/>
            <person name="Chen W."/>
            <person name="Choi C."/>
            <person name="Clum A."/>
            <person name="Dos Santos R.A."/>
            <person name="Damasio A.R."/>
            <person name="Diallinas G."/>
            <person name="Emri T."/>
            <person name="Fekete E."/>
            <person name="Flipphi M."/>
            <person name="Freyberg S."/>
            <person name="Gallo A."/>
            <person name="Gournas C."/>
            <person name="Habgood R."/>
            <person name="Hainaut M."/>
            <person name="Harispe M.L."/>
            <person name="Henrissat B."/>
            <person name="Hilden K.S."/>
            <person name="Hope R."/>
            <person name="Hossain A."/>
            <person name="Karabika E."/>
            <person name="Karaffa L."/>
            <person name="Karanyi Z."/>
            <person name="Krasevec N."/>
            <person name="Kuo A."/>
            <person name="Kusch H."/>
            <person name="LaButti K."/>
            <person name="Lagendijk E.L."/>
            <person name="Lapidus A."/>
            <person name="Levasseur A."/>
            <person name="Lindquist E."/>
            <person name="Lipzen A."/>
            <person name="Logrieco A.F."/>
            <person name="MacCabe A."/>
            <person name="Maekelae M.R."/>
            <person name="Malavazi I."/>
            <person name="Melin P."/>
            <person name="Meyer V."/>
            <person name="Mielnichuk N."/>
            <person name="Miskei M."/>
            <person name="Molnar A.P."/>
            <person name="Mule G."/>
            <person name="Ngan C.Y."/>
            <person name="Orejas M."/>
            <person name="Orosz E."/>
            <person name="Ouedraogo J.P."/>
            <person name="Overkamp K.M."/>
            <person name="Park H.-S."/>
            <person name="Perrone G."/>
            <person name="Piumi F."/>
            <person name="Punt P.J."/>
            <person name="Ram A.F."/>
            <person name="Ramon A."/>
            <person name="Rauscher S."/>
            <person name="Record E."/>
            <person name="Riano-Pachon D.M."/>
            <person name="Robert V."/>
            <person name="Roehrig J."/>
            <person name="Ruller R."/>
            <person name="Salamov A."/>
            <person name="Salih N.S."/>
            <person name="Samson R.A."/>
            <person name="Sandor E."/>
            <person name="Sanguinetti M."/>
            <person name="Schuetze T."/>
            <person name="Sepcic K."/>
            <person name="Shelest E."/>
            <person name="Sherlock G."/>
            <person name="Sophianopoulou V."/>
            <person name="Squina F.M."/>
            <person name="Sun H."/>
            <person name="Susca A."/>
            <person name="Todd R.B."/>
            <person name="Tsang A."/>
            <person name="Unkles S.E."/>
            <person name="van de Wiele N."/>
            <person name="van Rossen-Uffink D."/>
            <person name="Oliveira J.V."/>
            <person name="Vesth T.C."/>
            <person name="Visser J."/>
            <person name="Yu J.-H."/>
            <person name="Zhou M."/>
            <person name="Andersen M.R."/>
            <person name="Archer D.B."/>
            <person name="Baker S.E."/>
            <person name="Benoit I."/>
            <person name="Brakhage A.A."/>
            <person name="Braus G.H."/>
            <person name="Fischer R."/>
            <person name="Frisvad J.C."/>
            <person name="Goldman G.H."/>
            <person name="Houbraken J."/>
            <person name="Oakley B."/>
            <person name="Pocsi I."/>
            <person name="Scazzocchio C."/>
            <person name="Seiboth B."/>
            <person name="vanKuyk P.A."/>
            <person name="Wortman J."/>
            <person name="Dyer P.S."/>
            <person name="Grigoriev I.V."/>
        </authorList>
    </citation>
    <scope>NUCLEOTIDE SEQUENCE [LARGE SCALE GENOMIC DNA]</scope>
    <source>
        <strain evidence="9">CBS 593.65</strain>
    </source>
</reference>
<evidence type="ECO:0000256" key="4">
    <source>
        <dbReference type="ARBA" id="ARBA00023136"/>
    </source>
</evidence>
<evidence type="ECO:0000256" key="5">
    <source>
        <dbReference type="SAM" id="MobiDB-lite"/>
    </source>
</evidence>
<dbReference type="AlphaFoldDB" id="A0A1L9T2I0"/>
<feature type="transmembrane region" description="Helical" evidence="6">
    <location>
        <begin position="126"/>
        <end position="149"/>
    </location>
</feature>
<evidence type="ECO:0000256" key="2">
    <source>
        <dbReference type="ARBA" id="ARBA00022692"/>
    </source>
</evidence>
<comment type="subcellular location">
    <subcellularLocation>
        <location evidence="1">Membrane</location>
        <topology evidence="1">Multi-pass membrane protein</topology>
    </subcellularLocation>
</comment>
<dbReference type="Proteomes" id="UP000184356">
    <property type="component" value="Unassembled WGS sequence"/>
</dbReference>
<keyword evidence="4 6" id="KW-0472">Membrane</keyword>
<evidence type="ECO:0000313" key="8">
    <source>
        <dbReference type="EMBL" id="OJJ53650.1"/>
    </source>
</evidence>
<protein>
    <recommendedName>
        <fullName evidence="7">MARVEL domain-containing protein</fullName>
    </recommendedName>
</protein>
<dbReference type="GO" id="GO:0016020">
    <property type="term" value="C:membrane"/>
    <property type="evidence" value="ECO:0007669"/>
    <property type="project" value="UniProtKB-SubCell"/>
</dbReference>
<evidence type="ECO:0000256" key="6">
    <source>
        <dbReference type="SAM" id="Phobius"/>
    </source>
</evidence>
<feature type="transmembrane region" description="Helical" evidence="6">
    <location>
        <begin position="12"/>
        <end position="39"/>
    </location>
</feature>
<dbReference type="STRING" id="1036612.A0A1L9T2I0"/>
<evidence type="ECO:0000313" key="9">
    <source>
        <dbReference type="Proteomes" id="UP000184356"/>
    </source>
</evidence>
<organism evidence="8 9">
    <name type="scientific">Aspergillus sydowii CBS 593.65</name>
    <dbReference type="NCBI Taxonomy" id="1036612"/>
    <lineage>
        <taxon>Eukaryota</taxon>
        <taxon>Fungi</taxon>
        <taxon>Dikarya</taxon>
        <taxon>Ascomycota</taxon>
        <taxon>Pezizomycotina</taxon>
        <taxon>Eurotiomycetes</taxon>
        <taxon>Eurotiomycetidae</taxon>
        <taxon>Eurotiales</taxon>
        <taxon>Aspergillaceae</taxon>
        <taxon>Aspergillus</taxon>
        <taxon>Aspergillus subgen. Nidulantes</taxon>
    </lineage>
</organism>
<dbReference type="OrthoDB" id="20872at2759"/>
<dbReference type="PANTHER" id="PTHR39608">
    <property type="entry name" value="INTEGRAL MEMBRANE PROTEIN (AFU_ORTHOLOGUE AFUA_5G08640)"/>
    <property type="match status" value="1"/>
</dbReference>
<keyword evidence="9" id="KW-1185">Reference proteome</keyword>
<gene>
    <name evidence="8" type="ORF">ASPSYDRAFT_1162723</name>
</gene>
<feature type="domain" description="MARVEL" evidence="7">
    <location>
        <begin position="18"/>
        <end position="141"/>
    </location>
</feature>
<name>A0A1L9T2I0_9EURO</name>
<dbReference type="GeneID" id="63756187"/>
<keyword evidence="2 6" id="KW-0812">Transmembrane</keyword>
<feature type="transmembrane region" description="Helical" evidence="6">
    <location>
        <begin position="80"/>
        <end position="101"/>
    </location>
</feature>
<evidence type="ECO:0000256" key="1">
    <source>
        <dbReference type="ARBA" id="ARBA00004141"/>
    </source>
</evidence>
<keyword evidence="3 6" id="KW-1133">Transmembrane helix</keyword>
<evidence type="ECO:0000259" key="7">
    <source>
        <dbReference type="Pfam" id="PF01284"/>
    </source>
</evidence>
<dbReference type="EMBL" id="KV878596">
    <property type="protein sequence ID" value="OJJ53650.1"/>
    <property type="molecule type" value="Genomic_DNA"/>
</dbReference>
<feature type="transmembrane region" description="Helical" evidence="6">
    <location>
        <begin position="51"/>
        <end position="68"/>
    </location>
</feature>
<dbReference type="RefSeq" id="XP_040697456.1">
    <property type="nucleotide sequence ID" value="XM_040840114.1"/>
</dbReference>
<feature type="compositionally biased region" description="Polar residues" evidence="5">
    <location>
        <begin position="167"/>
        <end position="179"/>
    </location>
</feature>